<dbReference type="EMBL" id="UFAJ01000745">
    <property type="protein sequence ID" value="SSD61527.1"/>
    <property type="molecule type" value="Genomic_DNA"/>
</dbReference>
<reference evidence="3" key="1">
    <citation type="submission" date="2018-06" db="EMBL/GenBank/DDBJ databases">
        <authorList>
            <person name="Guldener U."/>
        </authorList>
    </citation>
    <scope>NUCLEOTIDE SEQUENCE [LARGE SCALE GENOMIC DNA]</scope>
    <source>
        <strain evidence="3">UTAD17</strain>
    </source>
</reference>
<keyword evidence="3" id="KW-1185">Reference proteome</keyword>
<feature type="region of interest" description="Disordered" evidence="1">
    <location>
        <begin position="1"/>
        <end position="23"/>
    </location>
</feature>
<protein>
    <submittedName>
        <fullName evidence="2">Uncharacterized protein</fullName>
    </submittedName>
</protein>
<name>A0A376BA45_9ASCO</name>
<feature type="compositionally biased region" description="Acidic residues" evidence="1">
    <location>
        <begin position="309"/>
        <end position="327"/>
    </location>
</feature>
<feature type="compositionally biased region" description="Polar residues" evidence="1">
    <location>
        <begin position="8"/>
        <end position="23"/>
    </location>
</feature>
<dbReference type="Proteomes" id="UP000262825">
    <property type="component" value="Unassembled WGS sequence"/>
</dbReference>
<feature type="region of interest" description="Disordered" evidence="1">
    <location>
        <begin position="302"/>
        <end position="327"/>
    </location>
</feature>
<evidence type="ECO:0000313" key="2">
    <source>
        <dbReference type="EMBL" id="SSD61527.1"/>
    </source>
</evidence>
<proteinExistence type="predicted"/>
<organism evidence="2 3">
    <name type="scientific">Saccharomycodes ludwigii</name>
    <dbReference type="NCBI Taxonomy" id="36035"/>
    <lineage>
        <taxon>Eukaryota</taxon>
        <taxon>Fungi</taxon>
        <taxon>Dikarya</taxon>
        <taxon>Ascomycota</taxon>
        <taxon>Saccharomycotina</taxon>
        <taxon>Saccharomycetes</taxon>
        <taxon>Saccharomycodales</taxon>
        <taxon>Saccharomycodaceae</taxon>
        <taxon>Saccharomycodes</taxon>
    </lineage>
</organism>
<sequence>MTKKKKSPTNNFNSAGANKLISDNFNTPQKINVREPNTDHLLHKLLETLFFTNVGLDIVDRLNKYTKCQQKPSVINTTFLHWTNTNSFTYRRLVVLTNYHNELNSFIQNFWVTHHKSILCCIFQFFFNTISPLSVPSLNSYINTYQNQLIEIIFDNMDENIDSSYAKDLQCLKDHLTTIYLNKVEKKEPKEDHDQLYNPIMDFFITIYDPILKKKIFNNDTNAIKSKLKECLESFLRSGIFNPYETSVTHQESKLILKTYATFLNNVYDGDENDGIKLDIINILKNRFTDFKGKFLKYPDFNNKNGNNEEGEGEEDDDDNGDDDYDYELEKDISYDPNNALSINTDDVDETFESLGDEKQHPNDEYDDEYIYQFDITNDGELKPMVSPCKRHNIIAALLTSGLVNIPYMRKYIINISALVDPVTQPPPNDKHVISIDLLSNMFVASIYPEGSVNKPINFDIWRFEVCFTLSLIIKQLLKLLKLSEINEDIDNTDKHWKSHLNEWCPTYFNTQDLELLYMIGILSTYTIYQLYNVAEEPENNDGGYPPIQLNPFSLQFLEVWYRLTVCIMLGLELDRYEEEVETYNTPLVVKACIRGTSAWRSCLASVLNGFLPTQHVHDFKHEPFNFFMSPHGRKLSMGALYCDLKTFGSCTTLLGNQEDSEFLGELLFRITLDDRFDEDVKYMFDSEFDDYNEDTEDSVEGDEFEFIGYYKRCDCIFDDEGFSLNNPDEDEDDIDNDDELDIENIKLTANIRSSNNNFKNDRTEIDFNGTDWRDIVRGSNFYYTPDYQFSRDLKVKDKMQKLLVKASSESLVAKEDITFILKTLATAIKREQEEHVLRTSLCLDGVIDHTKTEEEFLSKYVFDFWNDNPDNFSKMLAHNDKLTYRMLDEMFMCAGYRRTLIWFLTHFELNFIILKYIYQLSIGMRGLPLLPQQQRERKQQESETKSKNKDEIFSTAVIAKNNACDNEQDAKNNLDSDKAENVRRIVNDNDTATPDNTEVDKEFTKMEAALLPNLDISNDDVEELYPFSRQGSVNLSELELKMLICELITSGTKFFNLALSSWVDEYEIGEINDEDDAAKEFHSMASTFMNLMKVICVMLWGWLNKDLIDFHDTKSTACFWEFNTVLIQFFGVCPQAHTIFFKLKLKLLTSQMEVAVDYSNEKIVDNIMKTGWYYDQELVEDDDDDDDNNNNNNNNNKRKNMRKDGKKSSDTFEKEHIVNLSKYDALLMNLVPEGTSKKLWEHYVKKHSVSKHPNIHGRKIVFRGTKIKPLKTVTDRPIKDFI</sequence>
<dbReference type="PANTHER" id="PTHR35711:SF10">
    <property type="match status" value="1"/>
</dbReference>
<dbReference type="PANTHER" id="PTHR35711">
    <property type="entry name" value="EXPRESSED PROTEIN"/>
    <property type="match status" value="1"/>
</dbReference>
<feature type="region of interest" description="Disordered" evidence="1">
    <location>
        <begin position="1182"/>
        <end position="1211"/>
    </location>
</feature>
<gene>
    <name evidence="2" type="ORF">SCODWIG_03288</name>
</gene>
<accession>A0A376BA45</accession>
<evidence type="ECO:0000256" key="1">
    <source>
        <dbReference type="SAM" id="MobiDB-lite"/>
    </source>
</evidence>
<evidence type="ECO:0000313" key="3">
    <source>
        <dbReference type="Proteomes" id="UP000262825"/>
    </source>
</evidence>
<dbReference type="VEuPathDB" id="FungiDB:SCODWIG_03288"/>